<feature type="transmembrane region" description="Helical" evidence="6">
    <location>
        <begin position="205"/>
        <end position="224"/>
    </location>
</feature>
<organism evidence="7 8">
    <name type="scientific">Clostridium drakei</name>
    <dbReference type="NCBI Taxonomy" id="332101"/>
    <lineage>
        <taxon>Bacteria</taxon>
        <taxon>Bacillati</taxon>
        <taxon>Bacillota</taxon>
        <taxon>Clostridia</taxon>
        <taxon>Eubacteriales</taxon>
        <taxon>Clostridiaceae</taxon>
        <taxon>Clostridium</taxon>
    </lineage>
</organism>
<gene>
    <name evidence="7" type="ORF">B9W14_25020</name>
</gene>
<accession>A0A2U8DXV7</accession>
<reference evidence="8" key="1">
    <citation type="submission" date="2017-04" db="EMBL/GenBank/DDBJ databases">
        <authorList>
            <person name="Song Y."/>
            <person name="Cho B.-K."/>
        </authorList>
    </citation>
    <scope>NUCLEOTIDE SEQUENCE [LARGE SCALE GENOMIC DNA]</scope>
    <source>
        <strain evidence="8">SL1</strain>
    </source>
</reference>
<dbReference type="EMBL" id="CP020953">
    <property type="protein sequence ID" value="AWI07563.1"/>
    <property type="molecule type" value="Genomic_DNA"/>
</dbReference>
<dbReference type="GO" id="GO:0016020">
    <property type="term" value="C:membrane"/>
    <property type="evidence" value="ECO:0007669"/>
    <property type="project" value="UniProtKB-SubCell"/>
</dbReference>
<comment type="subcellular location">
    <subcellularLocation>
        <location evidence="1">Membrane</location>
        <topology evidence="1">Multi-pass membrane protein</topology>
    </subcellularLocation>
</comment>
<protein>
    <submittedName>
        <fullName evidence="7">AI-2E family transporter</fullName>
    </submittedName>
</protein>
<evidence type="ECO:0000256" key="6">
    <source>
        <dbReference type="SAM" id="Phobius"/>
    </source>
</evidence>
<keyword evidence="5 6" id="KW-0472">Membrane</keyword>
<dbReference type="Pfam" id="PF01594">
    <property type="entry name" value="AI-2E_transport"/>
    <property type="match status" value="1"/>
</dbReference>
<keyword evidence="8" id="KW-1185">Reference proteome</keyword>
<feature type="transmembrane region" description="Helical" evidence="6">
    <location>
        <begin position="267"/>
        <end position="284"/>
    </location>
</feature>
<dbReference type="Proteomes" id="UP000244910">
    <property type="component" value="Chromosome"/>
</dbReference>
<dbReference type="PANTHER" id="PTHR21716:SF62">
    <property type="entry name" value="TRANSPORT PROTEIN YDBI-RELATED"/>
    <property type="match status" value="1"/>
</dbReference>
<feature type="transmembrane region" description="Helical" evidence="6">
    <location>
        <begin position="66"/>
        <end position="85"/>
    </location>
</feature>
<evidence type="ECO:0000313" key="7">
    <source>
        <dbReference type="EMBL" id="AWI07563.1"/>
    </source>
</evidence>
<sequence>MSFLREIFKRETTKEISVFIIVAILIYALKNIIDLFLLTFLFTYLIYSLEKTIIVNLRKYIKLKGMFLTIVLYFVIFTLLVYFVYKYIPLIVNQSVILANGFIGGKSQHNINKVQQYLYPLIGNVDIKGYLKNEVSTIVEFITSLGKWGINIILALVLSLFFMLERTNVRRFLIKFKTSKISIMYKYVVLFWKDFLIFFGKVVQLQILIAVTNTILSLIMLSIMNFPESIALSFMIFIFSLIPVGGIIMALIPLSIIAFNIGGMIKVVYVISMIILLCALENYVLTPQFMSSKTKIPVFFVFIVLIISQHFMGMWGLLIGIPLFMFILHMVGINLNKK</sequence>
<keyword evidence="4 6" id="KW-1133">Transmembrane helix</keyword>
<feature type="transmembrane region" description="Helical" evidence="6">
    <location>
        <begin position="236"/>
        <end position="261"/>
    </location>
</feature>
<proteinExistence type="inferred from homology"/>
<feature type="transmembrane region" description="Helical" evidence="6">
    <location>
        <begin position="183"/>
        <end position="199"/>
    </location>
</feature>
<evidence type="ECO:0000256" key="5">
    <source>
        <dbReference type="ARBA" id="ARBA00023136"/>
    </source>
</evidence>
<feature type="transmembrane region" description="Helical" evidence="6">
    <location>
        <begin position="141"/>
        <end position="162"/>
    </location>
</feature>
<evidence type="ECO:0000256" key="4">
    <source>
        <dbReference type="ARBA" id="ARBA00022989"/>
    </source>
</evidence>
<dbReference type="PANTHER" id="PTHR21716">
    <property type="entry name" value="TRANSMEMBRANE PROTEIN"/>
    <property type="match status" value="1"/>
</dbReference>
<feature type="transmembrane region" description="Helical" evidence="6">
    <location>
        <begin position="296"/>
        <end position="312"/>
    </location>
</feature>
<comment type="similarity">
    <text evidence="2">Belongs to the autoinducer-2 exporter (AI-2E) (TC 2.A.86) family.</text>
</comment>
<dbReference type="RefSeq" id="WP_032079338.1">
    <property type="nucleotide sequence ID" value="NZ_CP020953.1"/>
</dbReference>
<dbReference type="InterPro" id="IPR002549">
    <property type="entry name" value="AI-2E-like"/>
</dbReference>
<name>A0A2U8DXV7_9CLOT</name>
<feature type="transmembrane region" description="Helical" evidence="6">
    <location>
        <begin position="318"/>
        <end position="335"/>
    </location>
</feature>
<keyword evidence="3 6" id="KW-0812">Transmembrane</keyword>
<dbReference type="OrthoDB" id="9772136at2"/>
<evidence type="ECO:0000313" key="8">
    <source>
        <dbReference type="Proteomes" id="UP000244910"/>
    </source>
</evidence>
<evidence type="ECO:0000256" key="2">
    <source>
        <dbReference type="ARBA" id="ARBA00009773"/>
    </source>
</evidence>
<dbReference type="GO" id="GO:0055085">
    <property type="term" value="P:transmembrane transport"/>
    <property type="evidence" value="ECO:0007669"/>
    <property type="project" value="TreeGrafter"/>
</dbReference>
<dbReference type="AlphaFoldDB" id="A0A2U8DXV7"/>
<evidence type="ECO:0000256" key="1">
    <source>
        <dbReference type="ARBA" id="ARBA00004141"/>
    </source>
</evidence>
<dbReference type="KEGG" id="cdrk:B9W14_25020"/>
<evidence type="ECO:0000256" key="3">
    <source>
        <dbReference type="ARBA" id="ARBA00022692"/>
    </source>
</evidence>